<evidence type="ECO:0000256" key="5">
    <source>
        <dbReference type="ARBA" id="ARBA00022741"/>
    </source>
</evidence>
<evidence type="ECO:0000256" key="3">
    <source>
        <dbReference type="ARBA" id="ARBA00022598"/>
    </source>
</evidence>
<comment type="catalytic activity">
    <reaction evidence="9">
        <text>L-aspartate + L-glutamine + ATP + H2O = L-asparagine + L-glutamate + AMP + diphosphate + H(+)</text>
        <dbReference type="Rhea" id="RHEA:12228"/>
        <dbReference type="ChEBI" id="CHEBI:15377"/>
        <dbReference type="ChEBI" id="CHEBI:15378"/>
        <dbReference type="ChEBI" id="CHEBI:29985"/>
        <dbReference type="ChEBI" id="CHEBI:29991"/>
        <dbReference type="ChEBI" id="CHEBI:30616"/>
        <dbReference type="ChEBI" id="CHEBI:33019"/>
        <dbReference type="ChEBI" id="CHEBI:58048"/>
        <dbReference type="ChEBI" id="CHEBI:58359"/>
        <dbReference type="ChEBI" id="CHEBI:456215"/>
        <dbReference type="EC" id="6.3.5.4"/>
    </reaction>
</comment>
<dbReference type="SUPFAM" id="SSF52402">
    <property type="entry name" value="Adenine nucleotide alpha hydrolases-like"/>
    <property type="match status" value="1"/>
</dbReference>
<evidence type="ECO:0000256" key="8">
    <source>
        <dbReference type="ARBA" id="ARBA00030234"/>
    </source>
</evidence>
<keyword evidence="4" id="KW-0028">Amino-acid biosynthesis</keyword>
<evidence type="ECO:0000256" key="7">
    <source>
        <dbReference type="ARBA" id="ARBA00022888"/>
    </source>
</evidence>
<dbReference type="Gene3D" id="3.40.50.620">
    <property type="entry name" value="HUPs"/>
    <property type="match status" value="1"/>
</dbReference>
<dbReference type="AlphaFoldDB" id="A0A6C0LDR2"/>
<dbReference type="PROSITE" id="PS51278">
    <property type="entry name" value="GATASE_TYPE_2"/>
    <property type="match status" value="1"/>
</dbReference>
<dbReference type="GO" id="GO:0005524">
    <property type="term" value="F:ATP binding"/>
    <property type="evidence" value="ECO:0007669"/>
    <property type="project" value="UniProtKB-KW"/>
</dbReference>
<keyword evidence="7" id="KW-0061">Asparagine biosynthesis</keyword>
<keyword evidence="3" id="KW-0436">Ligase</keyword>
<dbReference type="EC" id="6.3.5.4" evidence="2"/>
<dbReference type="InterPro" id="IPR006426">
    <property type="entry name" value="Asn_synth_AEB"/>
</dbReference>
<evidence type="ECO:0000313" key="11">
    <source>
        <dbReference type="EMBL" id="QHU28723.1"/>
    </source>
</evidence>
<dbReference type="GO" id="GO:0006529">
    <property type="term" value="P:asparagine biosynthetic process"/>
    <property type="evidence" value="ECO:0007669"/>
    <property type="project" value="UniProtKB-KW"/>
</dbReference>
<dbReference type="EMBL" id="MN740474">
    <property type="protein sequence ID" value="QHU28723.1"/>
    <property type="molecule type" value="Genomic_DNA"/>
</dbReference>
<dbReference type="SUPFAM" id="SSF56235">
    <property type="entry name" value="N-terminal nucleophile aminohydrolases (Ntn hydrolases)"/>
    <property type="match status" value="1"/>
</dbReference>
<dbReference type="InterPro" id="IPR029055">
    <property type="entry name" value="Ntn_hydrolases_N"/>
</dbReference>
<dbReference type="InterPro" id="IPR001962">
    <property type="entry name" value="Asn_synthase"/>
</dbReference>
<dbReference type="CDD" id="cd01991">
    <property type="entry name" value="Asn_synthase_B_C"/>
    <property type="match status" value="1"/>
</dbReference>
<evidence type="ECO:0000256" key="2">
    <source>
        <dbReference type="ARBA" id="ARBA00012737"/>
    </source>
</evidence>
<dbReference type="NCBIfam" id="TIGR01536">
    <property type="entry name" value="asn_synth_AEB"/>
    <property type="match status" value="1"/>
</dbReference>
<name>A0A6C0LDR2_9ZZZZ</name>
<dbReference type="GO" id="GO:0005829">
    <property type="term" value="C:cytosol"/>
    <property type="evidence" value="ECO:0007669"/>
    <property type="project" value="TreeGrafter"/>
</dbReference>
<evidence type="ECO:0000256" key="6">
    <source>
        <dbReference type="ARBA" id="ARBA00022840"/>
    </source>
</evidence>
<dbReference type="PANTHER" id="PTHR11772">
    <property type="entry name" value="ASPARAGINE SYNTHETASE"/>
    <property type="match status" value="1"/>
</dbReference>
<dbReference type="Pfam" id="PF00733">
    <property type="entry name" value="Asn_synthase"/>
    <property type="match status" value="2"/>
</dbReference>
<organism evidence="11">
    <name type="scientific">viral metagenome</name>
    <dbReference type="NCBI Taxonomy" id="1070528"/>
    <lineage>
        <taxon>unclassified sequences</taxon>
        <taxon>metagenomes</taxon>
        <taxon>organismal metagenomes</taxon>
    </lineage>
</organism>
<keyword evidence="6" id="KW-0067">ATP-binding</keyword>
<dbReference type="InterPro" id="IPR017932">
    <property type="entry name" value="GATase_2_dom"/>
</dbReference>
<reference evidence="11" key="1">
    <citation type="journal article" date="2020" name="Nature">
        <title>Giant virus diversity and host interactions through global metagenomics.</title>
        <authorList>
            <person name="Schulz F."/>
            <person name="Roux S."/>
            <person name="Paez-Espino D."/>
            <person name="Jungbluth S."/>
            <person name="Walsh D.A."/>
            <person name="Denef V.J."/>
            <person name="McMahon K.D."/>
            <person name="Konstantinidis K.T."/>
            <person name="Eloe-Fadrosh E.A."/>
            <person name="Kyrpides N.C."/>
            <person name="Woyke T."/>
        </authorList>
    </citation>
    <scope>NUCLEOTIDE SEQUENCE</scope>
    <source>
        <strain evidence="11">GVMAG-M-3300027791-30</strain>
    </source>
</reference>
<dbReference type="PIRSF" id="PIRSF001589">
    <property type="entry name" value="Asn_synthetase_glu-h"/>
    <property type="match status" value="1"/>
</dbReference>
<evidence type="ECO:0000256" key="4">
    <source>
        <dbReference type="ARBA" id="ARBA00022605"/>
    </source>
</evidence>
<accession>A0A6C0LDR2</accession>
<dbReference type="InterPro" id="IPR014729">
    <property type="entry name" value="Rossmann-like_a/b/a_fold"/>
</dbReference>
<dbReference type="Gene3D" id="3.60.20.10">
    <property type="entry name" value="Glutamine Phosphoribosylpyrophosphate, subunit 1, domain 1"/>
    <property type="match status" value="1"/>
</dbReference>
<dbReference type="InterPro" id="IPR050795">
    <property type="entry name" value="Asn_Synthetase"/>
</dbReference>
<dbReference type="Pfam" id="PF13537">
    <property type="entry name" value="GATase_7"/>
    <property type="match status" value="1"/>
</dbReference>
<feature type="domain" description="Glutamine amidotransferase type-2" evidence="10">
    <location>
        <begin position="2"/>
        <end position="182"/>
    </location>
</feature>
<proteinExistence type="predicted"/>
<evidence type="ECO:0000256" key="1">
    <source>
        <dbReference type="ARBA" id="ARBA00005187"/>
    </source>
</evidence>
<evidence type="ECO:0000256" key="9">
    <source>
        <dbReference type="ARBA" id="ARBA00048741"/>
    </source>
</evidence>
<dbReference type="PANTHER" id="PTHR11772:SF23">
    <property type="entry name" value="ASPARAGINE SYNTHETASE [GLUTAMINE-HYDROLYZING]"/>
    <property type="match status" value="1"/>
</dbReference>
<keyword evidence="5" id="KW-0547">Nucleotide-binding</keyword>
<sequence length="528" mass="61290">MCGIFLVKKKDDISTEKVYLEFEKSKNRGGIPPDDTNFSQIGEYYLGFHRLSINGLNTESNQPFFKNGTYVICNGEIYNYKELYSYIGIKPLTNSDCEIIIDLYQLYPIDYFINLLDGVFSFIIYDTCKNLVIVGRDPFGVRPLYYSHDYNNFSSELKQINNLTSEIITQFPPGHFLIKNSKTNKLNKYHAITQYYMPLCAQFKNFVDERNYYKSLIKGTLINAVKKRLLSDRPVACLLSGGLDSSLITSIVVNLLKDKTKNKLETFSIGLPGSTDLVYAKKVANYLDTKHTEILLTEDDFFNAIPEVIEKIESYDTTTVRASVGNYLISKYISQNSEAKVIFNGDGSDELTGGYLYFHKAPNSLLFDFEVKHLLQNIHYFDVLRSDKSISSCGLEPRTPFLDKTFVNTYLSIPLYYRKPEGNEIEKKILRDSFMEFLPTDVLYRKKEAFSDGVSGNERPWYQVIAEKLDKIDIRTFEHNNEYLSPKTKEQMYYRYLFEQKYPKRENVIPYFWMPKWSNTTDPSARTL</sequence>
<evidence type="ECO:0000259" key="10">
    <source>
        <dbReference type="PROSITE" id="PS51278"/>
    </source>
</evidence>
<comment type="pathway">
    <text evidence="1">Amino-acid biosynthesis; L-asparagine biosynthesis; L-asparagine from L-aspartate (L-Gln route): step 1/1.</text>
</comment>
<dbReference type="GO" id="GO:0004066">
    <property type="term" value="F:asparagine synthase (glutamine-hydrolyzing) activity"/>
    <property type="evidence" value="ECO:0007669"/>
    <property type="project" value="UniProtKB-EC"/>
</dbReference>
<protein>
    <recommendedName>
        <fullName evidence="2">asparagine synthase (glutamine-hydrolyzing)</fullName>
        <ecNumber evidence="2">6.3.5.4</ecNumber>
    </recommendedName>
    <alternativeName>
        <fullName evidence="8">Glutamine-dependent asparagine synthetase</fullName>
    </alternativeName>
</protein>